<proteinExistence type="predicted"/>
<protein>
    <submittedName>
        <fullName evidence="1">Uncharacterized protein</fullName>
    </submittedName>
</protein>
<evidence type="ECO:0000313" key="1">
    <source>
        <dbReference type="EMBL" id="KAJ0014519.1"/>
    </source>
</evidence>
<dbReference type="Proteomes" id="UP001163603">
    <property type="component" value="Chromosome 13"/>
</dbReference>
<name>A0ACC0XBE0_9ROSI</name>
<organism evidence="1 2">
    <name type="scientific">Pistacia integerrima</name>
    <dbReference type="NCBI Taxonomy" id="434235"/>
    <lineage>
        <taxon>Eukaryota</taxon>
        <taxon>Viridiplantae</taxon>
        <taxon>Streptophyta</taxon>
        <taxon>Embryophyta</taxon>
        <taxon>Tracheophyta</taxon>
        <taxon>Spermatophyta</taxon>
        <taxon>Magnoliopsida</taxon>
        <taxon>eudicotyledons</taxon>
        <taxon>Gunneridae</taxon>
        <taxon>Pentapetalae</taxon>
        <taxon>rosids</taxon>
        <taxon>malvids</taxon>
        <taxon>Sapindales</taxon>
        <taxon>Anacardiaceae</taxon>
        <taxon>Pistacia</taxon>
    </lineage>
</organism>
<evidence type="ECO:0000313" key="2">
    <source>
        <dbReference type="Proteomes" id="UP001163603"/>
    </source>
</evidence>
<dbReference type="EMBL" id="CM047748">
    <property type="protein sequence ID" value="KAJ0014519.1"/>
    <property type="molecule type" value="Genomic_DNA"/>
</dbReference>
<sequence>MSSFKMIKEKLEIMPSKQTVEVFEPYCKWQKDGRDTILHVYLNGFKKELLDFDVAKRKLTVSGYRILDQYTIQNFTRTFEGPKNCEVDENKLKFTGGILSITFLEKDSTEGAITSITEWCFNEKIWKYVERIGMVGVAACVLINCCLCCSA</sequence>
<gene>
    <name evidence="1" type="ORF">Pint_20070</name>
</gene>
<comment type="caution">
    <text evidence="1">The sequence shown here is derived from an EMBL/GenBank/DDBJ whole genome shotgun (WGS) entry which is preliminary data.</text>
</comment>
<reference evidence="2" key="1">
    <citation type="journal article" date="2023" name="G3 (Bethesda)">
        <title>Genome assembly and association tests identify interacting loci associated with vigor, precocity, and sex in interspecific pistachio rootstocks.</title>
        <authorList>
            <person name="Palmer W."/>
            <person name="Jacygrad E."/>
            <person name="Sagayaradj S."/>
            <person name="Cavanaugh K."/>
            <person name="Han R."/>
            <person name="Bertier L."/>
            <person name="Beede B."/>
            <person name="Kafkas S."/>
            <person name="Golino D."/>
            <person name="Preece J."/>
            <person name="Michelmore R."/>
        </authorList>
    </citation>
    <scope>NUCLEOTIDE SEQUENCE [LARGE SCALE GENOMIC DNA]</scope>
</reference>
<keyword evidence="2" id="KW-1185">Reference proteome</keyword>
<accession>A0ACC0XBE0</accession>